<evidence type="ECO:0000313" key="6">
    <source>
        <dbReference type="Proteomes" id="UP001732720"/>
    </source>
</evidence>
<evidence type="ECO:0000313" key="5">
    <source>
        <dbReference type="Ensembl" id="ENSCCNP00000032180.1"/>
    </source>
</evidence>
<dbReference type="Gene3D" id="3.40.50.150">
    <property type="entry name" value="Vaccinia Virus protein VP39"/>
    <property type="match status" value="1"/>
</dbReference>
<sequence length="297" mass="33905">MGGAVSAGEDNDELIDNLKEAQYIRTDLVEQAFRAIDRADYYLEEFKENAYKDLAWKHGNIHLSAPCIYSEVMEALDLQPGLSFLNLGSGTGYLSSMVGLILGPFGVNHGVELHSDVIEYAKQKLDFFIRTSDSFDKFDFCEPSFVTGNCLEISPDCCQYDRVYCGAGVQKEHEEYMKNLLKVGGILVMPLEEKVRFSSQLTFLYMSPKVFSRHLCIFILVTFFAISQITKKKQIQEWELAQVIQNLGGTRIWLRCLWPFPHLRSFSLLFLFSPFLLPIFLPSFLLSPSLHPSYPNF</sequence>
<name>A0A8C0XVE9_CASCN</name>
<dbReference type="PANTHER" id="PTHR11579:SF2">
    <property type="entry name" value="PROTEIN-L-ISOASPARTATE O-METHYLTRANSFERASE DOMAIN-CONTAINING PROTEIN 2"/>
    <property type="match status" value="1"/>
</dbReference>
<dbReference type="Pfam" id="PF01135">
    <property type="entry name" value="PCMT"/>
    <property type="match status" value="1"/>
</dbReference>
<protein>
    <submittedName>
        <fullName evidence="7">Protein-L-isoaspartate O-methyltransferase domain-containing protein 2-like</fullName>
    </submittedName>
</protein>
<dbReference type="GO" id="GO:0005737">
    <property type="term" value="C:cytoplasm"/>
    <property type="evidence" value="ECO:0007669"/>
    <property type="project" value="UniProtKB-SubCell"/>
</dbReference>
<feature type="transmembrane region" description="Helical" evidence="4">
    <location>
        <begin position="210"/>
        <end position="226"/>
    </location>
</feature>
<dbReference type="OrthoDB" id="10257972at2759"/>
<dbReference type="KEGG" id="ccan:109684576"/>
<reference evidence="5" key="1">
    <citation type="submission" date="2023-09" db="UniProtKB">
        <authorList>
            <consortium name="Ensembl"/>
        </authorList>
    </citation>
    <scope>IDENTIFICATION</scope>
</reference>
<comment type="similarity">
    <text evidence="2">Belongs to the methyltransferase superfamily. L-isoaspartyl/D-aspartyl protein methyltransferase family.</text>
</comment>
<feature type="transmembrane region" description="Helical" evidence="4">
    <location>
        <begin position="268"/>
        <end position="287"/>
    </location>
</feature>
<evidence type="ECO:0000313" key="7">
    <source>
        <dbReference type="RefSeq" id="XP_020016605.1"/>
    </source>
</evidence>
<evidence type="ECO:0000256" key="4">
    <source>
        <dbReference type="SAM" id="Phobius"/>
    </source>
</evidence>
<keyword evidence="4" id="KW-1133">Transmembrane helix</keyword>
<evidence type="ECO:0000256" key="2">
    <source>
        <dbReference type="ARBA" id="ARBA00005369"/>
    </source>
</evidence>
<evidence type="ECO:0000256" key="3">
    <source>
        <dbReference type="ARBA" id="ARBA00022490"/>
    </source>
</evidence>
<dbReference type="CTD" id="55251"/>
<comment type="subcellular location">
    <subcellularLocation>
        <location evidence="1">Cytoplasm</location>
    </subcellularLocation>
</comment>
<dbReference type="InterPro" id="IPR029063">
    <property type="entry name" value="SAM-dependent_MTases_sf"/>
</dbReference>
<accession>A0A8C0XVE9</accession>
<dbReference type="CDD" id="cd02440">
    <property type="entry name" value="AdoMet_MTases"/>
    <property type="match status" value="1"/>
</dbReference>
<dbReference type="AlphaFoldDB" id="A0A8C0XVE9"/>
<evidence type="ECO:0000256" key="1">
    <source>
        <dbReference type="ARBA" id="ARBA00004496"/>
    </source>
</evidence>
<dbReference type="Ensembl" id="ENSCCNT00000040417.1">
    <property type="protein sequence ID" value="ENSCCNP00000032180.1"/>
    <property type="gene ID" value="ENSCCNG00000030553.1"/>
</dbReference>
<dbReference type="PANTHER" id="PTHR11579">
    <property type="entry name" value="PROTEIN-L-ISOASPARTATE O-METHYLTRANSFERASE"/>
    <property type="match status" value="1"/>
</dbReference>
<dbReference type="RefSeq" id="XP_020016605.1">
    <property type="nucleotide sequence ID" value="XM_020161016.1"/>
</dbReference>
<proteinExistence type="inferred from homology"/>
<dbReference type="FunFam" id="3.40.50.150:FF:000015">
    <property type="entry name" value="Protein-L-isoaspartate (D-aspartate) O-methyltransferase domain-containing 1"/>
    <property type="match status" value="1"/>
</dbReference>
<keyword evidence="6" id="KW-1185">Reference proteome</keyword>
<keyword evidence="4" id="KW-0812">Transmembrane</keyword>
<keyword evidence="4" id="KW-0472">Membrane</keyword>
<dbReference type="GO" id="GO:0004719">
    <property type="term" value="F:protein-L-isoaspartate (D-aspartate) O-methyltransferase activity"/>
    <property type="evidence" value="ECO:0007669"/>
    <property type="project" value="InterPro"/>
</dbReference>
<dbReference type="SUPFAM" id="SSF53335">
    <property type="entry name" value="S-adenosyl-L-methionine-dependent methyltransferases"/>
    <property type="match status" value="1"/>
</dbReference>
<gene>
    <name evidence="5 7" type="primary">LOC109684576</name>
</gene>
<organism evidence="5">
    <name type="scientific">Castor canadensis</name>
    <name type="common">American beaver</name>
    <dbReference type="NCBI Taxonomy" id="51338"/>
    <lineage>
        <taxon>Eukaryota</taxon>
        <taxon>Metazoa</taxon>
        <taxon>Chordata</taxon>
        <taxon>Craniata</taxon>
        <taxon>Vertebrata</taxon>
        <taxon>Euteleostomi</taxon>
        <taxon>Mammalia</taxon>
        <taxon>Eutheria</taxon>
        <taxon>Euarchontoglires</taxon>
        <taxon>Glires</taxon>
        <taxon>Rodentia</taxon>
        <taxon>Castorimorpha</taxon>
        <taxon>Castoridae</taxon>
        <taxon>Castor</taxon>
    </lineage>
</organism>
<keyword evidence="3" id="KW-0963">Cytoplasm</keyword>
<reference evidence="7" key="2">
    <citation type="submission" date="2025-04" db="UniProtKB">
        <authorList>
            <consortium name="RefSeq"/>
        </authorList>
    </citation>
    <scope>IDENTIFICATION</scope>
    <source>
        <tissue evidence="7">Leukocyte</tissue>
    </source>
</reference>
<dbReference type="Proteomes" id="UP001732720">
    <property type="component" value="Chromosome 5"/>
</dbReference>
<dbReference type="RefSeq" id="XP_020016605.2">
    <property type="nucleotide sequence ID" value="XM_020161016.2"/>
</dbReference>
<dbReference type="InterPro" id="IPR000682">
    <property type="entry name" value="PCMT"/>
</dbReference>